<accession>A0A6G8S2I2</accession>
<sequence>MTKPHNDRYDDFEHDDFQDDQFDREVTRIPQHKTQKVLGKTILELAHQYWQDIVEAEHSLLIQSLRQLAQKESYFDVLADELDQPLDAKIANDALNFMHFWSLIQKHEVDAAQFNLLELINTEYFQTEFFNAFDALEITERKAQRRVILQEAFKLYQLECYAGCIPVIYAQLEGLLTDVLIEQGFLKQSQTKLVDVYKIVPGLKGNEIKSLWHKSKIAGELNRYFAELAAYKMDSSSTVTMTRHNMLHGTDVDNFNQERSFILFIWLFSAVSFMSTLRK</sequence>
<protein>
    <recommendedName>
        <fullName evidence="4">DUF4209 domain-containing protein</fullName>
    </recommendedName>
</protein>
<evidence type="ECO:0008006" key="4">
    <source>
        <dbReference type="Google" id="ProtNLM"/>
    </source>
</evidence>
<dbReference type="AlphaFoldDB" id="A0A6G8S2I2"/>
<dbReference type="KEGG" id="alj:G8D99_03500"/>
<feature type="transmembrane region" description="Helical" evidence="1">
    <location>
        <begin position="260"/>
        <end position="277"/>
    </location>
</feature>
<name>A0A6G8S2I2_9GAMM</name>
<evidence type="ECO:0000313" key="2">
    <source>
        <dbReference type="EMBL" id="QIO08183.1"/>
    </source>
</evidence>
<dbReference type="RefSeq" id="WP_166322689.1">
    <property type="nucleotide sequence ID" value="NZ_CP049916.1"/>
</dbReference>
<evidence type="ECO:0000313" key="3">
    <source>
        <dbReference type="Proteomes" id="UP000501939"/>
    </source>
</evidence>
<dbReference type="EMBL" id="CP049916">
    <property type="protein sequence ID" value="QIO08183.1"/>
    <property type="molecule type" value="Genomic_DNA"/>
</dbReference>
<reference evidence="2 3" key="1">
    <citation type="submission" date="2020-03" db="EMBL/GenBank/DDBJ databases">
        <authorList>
            <person name="Zhu W."/>
        </authorList>
    </citation>
    <scope>NUCLEOTIDE SEQUENCE [LARGE SCALE GENOMIC DNA]</scope>
    <source>
        <strain evidence="2 3">185</strain>
    </source>
</reference>
<evidence type="ECO:0000256" key="1">
    <source>
        <dbReference type="SAM" id="Phobius"/>
    </source>
</evidence>
<proteinExistence type="predicted"/>
<keyword evidence="1" id="KW-0472">Membrane</keyword>
<organism evidence="2 3">
    <name type="scientific">Acinetobacter lanii</name>
    <dbReference type="NCBI Taxonomy" id="2715163"/>
    <lineage>
        <taxon>Bacteria</taxon>
        <taxon>Pseudomonadati</taxon>
        <taxon>Pseudomonadota</taxon>
        <taxon>Gammaproteobacteria</taxon>
        <taxon>Moraxellales</taxon>
        <taxon>Moraxellaceae</taxon>
        <taxon>Acinetobacter</taxon>
    </lineage>
</organism>
<keyword evidence="1" id="KW-0812">Transmembrane</keyword>
<keyword evidence="1" id="KW-1133">Transmembrane helix</keyword>
<keyword evidence="3" id="KW-1185">Reference proteome</keyword>
<dbReference type="Proteomes" id="UP000501939">
    <property type="component" value="Chromosome"/>
</dbReference>
<gene>
    <name evidence="2" type="ORF">G8D99_03500</name>
</gene>